<comment type="caution">
    <text evidence="7">The sequence shown here is derived from an EMBL/GenBank/DDBJ whole genome shotgun (WGS) entry which is preliminary data.</text>
</comment>
<dbReference type="PROSITE" id="PS50297">
    <property type="entry name" value="ANK_REP_REGION"/>
    <property type="match status" value="1"/>
</dbReference>
<dbReference type="AlphaFoldDB" id="A0A835Z5M3"/>
<gene>
    <name evidence="7" type="ORF">JKP88DRAFT_288770</name>
</gene>
<dbReference type="GO" id="GO:0005509">
    <property type="term" value="F:calcium ion binding"/>
    <property type="evidence" value="ECO:0007669"/>
    <property type="project" value="InterPro"/>
</dbReference>
<name>A0A835Z5M3_9STRA</name>
<dbReference type="SUPFAM" id="SSF47473">
    <property type="entry name" value="EF-hand"/>
    <property type="match status" value="1"/>
</dbReference>
<feature type="domain" description="EF-hand" evidence="5">
    <location>
        <begin position="88"/>
        <end position="123"/>
    </location>
</feature>
<evidence type="ECO:0000256" key="1">
    <source>
        <dbReference type="ARBA" id="ARBA00020786"/>
    </source>
</evidence>
<dbReference type="PROSITE" id="PS50088">
    <property type="entry name" value="ANK_REPEAT"/>
    <property type="match status" value="1"/>
</dbReference>
<dbReference type="PANTHER" id="PTHR23048:SF0">
    <property type="entry name" value="CALMODULIN LIKE 3"/>
    <property type="match status" value="1"/>
</dbReference>
<dbReference type="SMART" id="SM00054">
    <property type="entry name" value="EFh"/>
    <property type="match status" value="4"/>
</dbReference>
<accession>A0A835Z5M3</accession>
<dbReference type="Proteomes" id="UP000664859">
    <property type="component" value="Unassembled WGS sequence"/>
</dbReference>
<dbReference type="InterPro" id="IPR002110">
    <property type="entry name" value="Ankyrin_rpt"/>
</dbReference>
<dbReference type="InterPro" id="IPR050230">
    <property type="entry name" value="CALM/Myosin/TropC-like"/>
</dbReference>
<keyword evidence="8" id="KW-1185">Reference proteome</keyword>
<feature type="domain" description="Fibronectin type-III" evidence="6">
    <location>
        <begin position="275"/>
        <end position="372"/>
    </location>
</feature>
<dbReference type="InterPro" id="IPR036770">
    <property type="entry name" value="Ankyrin_rpt-contain_sf"/>
</dbReference>
<evidence type="ECO:0000256" key="2">
    <source>
        <dbReference type="ARBA" id="ARBA00022737"/>
    </source>
</evidence>
<protein>
    <recommendedName>
        <fullName evidence="1">Calmodulin</fullName>
    </recommendedName>
</protein>
<evidence type="ECO:0000313" key="8">
    <source>
        <dbReference type="Proteomes" id="UP000664859"/>
    </source>
</evidence>
<dbReference type="EMBL" id="JAFCMP010000111">
    <property type="protein sequence ID" value="KAG5186554.1"/>
    <property type="molecule type" value="Genomic_DNA"/>
</dbReference>
<dbReference type="InterPro" id="IPR036116">
    <property type="entry name" value="FN3_sf"/>
</dbReference>
<dbReference type="OrthoDB" id="202323at2759"/>
<dbReference type="PROSITE" id="PS50853">
    <property type="entry name" value="FN3"/>
    <property type="match status" value="1"/>
</dbReference>
<dbReference type="GO" id="GO:0016460">
    <property type="term" value="C:myosin II complex"/>
    <property type="evidence" value="ECO:0007669"/>
    <property type="project" value="TreeGrafter"/>
</dbReference>
<feature type="domain" description="EF-hand" evidence="5">
    <location>
        <begin position="124"/>
        <end position="159"/>
    </location>
</feature>
<dbReference type="Pfam" id="PF12796">
    <property type="entry name" value="Ank_2"/>
    <property type="match status" value="1"/>
</dbReference>
<dbReference type="InterPro" id="IPR011992">
    <property type="entry name" value="EF-hand-dom_pair"/>
</dbReference>
<proteinExistence type="predicted"/>
<dbReference type="SUPFAM" id="SSF49265">
    <property type="entry name" value="Fibronectin type III"/>
    <property type="match status" value="1"/>
</dbReference>
<feature type="repeat" description="ANK" evidence="4">
    <location>
        <begin position="245"/>
        <end position="277"/>
    </location>
</feature>
<feature type="domain" description="EF-hand" evidence="5">
    <location>
        <begin position="10"/>
        <end position="45"/>
    </location>
</feature>
<reference evidence="7" key="1">
    <citation type="submission" date="2021-02" db="EMBL/GenBank/DDBJ databases">
        <title>First Annotated Genome of the Yellow-green Alga Tribonema minus.</title>
        <authorList>
            <person name="Mahan K.M."/>
        </authorList>
    </citation>
    <scope>NUCLEOTIDE SEQUENCE</scope>
    <source>
        <strain evidence="7">UTEX B ZZ1240</strain>
    </source>
</reference>
<organism evidence="7 8">
    <name type="scientific">Tribonema minus</name>
    <dbReference type="NCBI Taxonomy" id="303371"/>
    <lineage>
        <taxon>Eukaryota</taxon>
        <taxon>Sar</taxon>
        <taxon>Stramenopiles</taxon>
        <taxon>Ochrophyta</taxon>
        <taxon>PX clade</taxon>
        <taxon>Xanthophyceae</taxon>
        <taxon>Tribonematales</taxon>
        <taxon>Tribonemataceae</taxon>
        <taxon>Tribonema</taxon>
    </lineage>
</organism>
<dbReference type="PROSITE" id="PS00018">
    <property type="entry name" value="EF_HAND_1"/>
    <property type="match status" value="4"/>
</dbReference>
<dbReference type="InterPro" id="IPR018247">
    <property type="entry name" value="EF_Hand_1_Ca_BS"/>
</dbReference>
<evidence type="ECO:0000259" key="5">
    <source>
        <dbReference type="PROSITE" id="PS50222"/>
    </source>
</evidence>
<dbReference type="Gene3D" id="1.10.238.10">
    <property type="entry name" value="EF-hand"/>
    <property type="match status" value="2"/>
</dbReference>
<dbReference type="SUPFAM" id="SSF48403">
    <property type="entry name" value="Ankyrin repeat"/>
    <property type="match status" value="1"/>
</dbReference>
<dbReference type="Pfam" id="PF13499">
    <property type="entry name" value="EF-hand_7"/>
    <property type="match status" value="2"/>
</dbReference>
<evidence type="ECO:0000259" key="6">
    <source>
        <dbReference type="PROSITE" id="PS50853"/>
    </source>
</evidence>
<dbReference type="Gene3D" id="1.25.40.20">
    <property type="entry name" value="Ankyrin repeat-containing domain"/>
    <property type="match status" value="2"/>
</dbReference>
<dbReference type="PANTHER" id="PTHR23048">
    <property type="entry name" value="MYOSIN LIGHT CHAIN 1, 3"/>
    <property type="match status" value="1"/>
</dbReference>
<feature type="domain" description="EF-hand" evidence="5">
    <location>
        <begin position="46"/>
        <end position="81"/>
    </location>
</feature>
<dbReference type="CDD" id="cd00063">
    <property type="entry name" value="FN3"/>
    <property type="match status" value="1"/>
</dbReference>
<sequence>MVLPDEHDEQQAVAARKAFEKCDQDGSGTISLDELQGLADYMGLPIHPEELEEVHDMLDKDGSGALEIEEWVDFWVKRTQGNPSPEKQQEVVARHAFAAADENGSGYMDMDELEALCSDLGLALEGSELQEAMAMLDKDGNGQLCCDEFVGWWVGRTAESRSGLAQKLQKVAAAGRRLMHTDIHTAAWAGDLALVRQFVSADAQMANAPDNTEYGSGMRPLHYAAYQASAALVTAGAKVNALTEEGCSALFFAVQQGRADVAAWLLSEGADVTCCERGTGYTALDIARLLVEFEPLADARDQLPVRRYRLKVVEVGGSDADNNAEAPVTDTIRTAVQALQPDTAYALAVAAVNSMGEGAYSEFSEAVRTQLAGSSAKATEPE</sequence>
<dbReference type="SMART" id="SM00248">
    <property type="entry name" value="ANK"/>
    <property type="match status" value="3"/>
</dbReference>
<evidence type="ECO:0000313" key="7">
    <source>
        <dbReference type="EMBL" id="KAG5186554.1"/>
    </source>
</evidence>
<keyword evidence="4" id="KW-0040">ANK repeat</keyword>
<keyword evidence="2" id="KW-0677">Repeat</keyword>
<evidence type="ECO:0000256" key="4">
    <source>
        <dbReference type="PROSITE-ProRule" id="PRU00023"/>
    </source>
</evidence>
<dbReference type="InterPro" id="IPR003961">
    <property type="entry name" value="FN3_dom"/>
</dbReference>
<keyword evidence="3" id="KW-0106">Calcium</keyword>
<dbReference type="FunFam" id="1.10.238.10:FF:000001">
    <property type="entry name" value="Calmodulin 1"/>
    <property type="match status" value="1"/>
</dbReference>
<dbReference type="Gene3D" id="2.60.40.10">
    <property type="entry name" value="Immunoglobulins"/>
    <property type="match status" value="1"/>
</dbReference>
<dbReference type="InterPro" id="IPR013783">
    <property type="entry name" value="Ig-like_fold"/>
</dbReference>
<dbReference type="PROSITE" id="PS50222">
    <property type="entry name" value="EF_HAND_2"/>
    <property type="match status" value="4"/>
</dbReference>
<evidence type="ECO:0000256" key="3">
    <source>
        <dbReference type="ARBA" id="ARBA00022837"/>
    </source>
</evidence>
<dbReference type="InterPro" id="IPR002048">
    <property type="entry name" value="EF_hand_dom"/>
</dbReference>